<feature type="transmembrane region" description="Helical" evidence="1">
    <location>
        <begin position="6"/>
        <end position="25"/>
    </location>
</feature>
<keyword evidence="3" id="KW-1185">Reference proteome</keyword>
<feature type="transmembrane region" description="Helical" evidence="1">
    <location>
        <begin position="53"/>
        <end position="71"/>
    </location>
</feature>
<protein>
    <recommendedName>
        <fullName evidence="4">Amino acid transporter</fullName>
    </recommendedName>
</protein>
<dbReference type="RefSeq" id="WP_069521017.1">
    <property type="nucleotide sequence ID" value="NZ_FOFP01000011.1"/>
</dbReference>
<keyword evidence="1" id="KW-0472">Membrane</keyword>
<feature type="transmembrane region" description="Helical" evidence="1">
    <location>
        <begin position="32"/>
        <end position="47"/>
    </location>
</feature>
<comment type="caution">
    <text evidence="2">The sequence shown here is derived from an EMBL/GenBank/DDBJ whole genome shotgun (WGS) entry which is preliminary data.</text>
</comment>
<dbReference type="EMBL" id="FOFP01000011">
    <property type="protein sequence ID" value="SEQ88004.1"/>
    <property type="molecule type" value="Genomic_DNA"/>
</dbReference>
<dbReference type="Proteomes" id="UP000198512">
    <property type="component" value="Unassembled WGS sequence"/>
</dbReference>
<gene>
    <name evidence="2" type="ORF">SAMN05216600_11152</name>
</gene>
<proteinExistence type="predicted"/>
<sequence>MDLIDLLQWPAMLATVTAAWLIGSLNLRRRTVGFWCFLLSNLLWVIWGWHTSAWALIVLQVCLAGLNIRGVKKNAPTADAPGPG</sequence>
<evidence type="ECO:0008006" key="4">
    <source>
        <dbReference type="Google" id="ProtNLM"/>
    </source>
</evidence>
<keyword evidence="1" id="KW-1133">Transmembrane helix</keyword>
<reference evidence="2 3" key="1">
    <citation type="submission" date="2016-10" db="EMBL/GenBank/DDBJ databases">
        <authorList>
            <person name="Varghese N."/>
            <person name="Submissions S."/>
        </authorList>
    </citation>
    <scope>NUCLEOTIDE SEQUENCE [LARGE SCALE GENOMIC DNA]</scope>
    <source>
        <strain evidence="2 3">CIP 109853</strain>
    </source>
</reference>
<evidence type="ECO:0000313" key="2">
    <source>
        <dbReference type="EMBL" id="SEQ88004.1"/>
    </source>
</evidence>
<accession>A0ABY1BHF8</accession>
<evidence type="ECO:0000313" key="3">
    <source>
        <dbReference type="Proteomes" id="UP000198512"/>
    </source>
</evidence>
<evidence type="ECO:0000256" key="1">
    <source>
        <dbReference type="SAM" id="Phobius"/>
    </source>
</evidence>
<name>A0ABY1BHF8_9PSED</name>
<keyword evidence="1" id="KW-0812">Transmembrane</keyword>
<organism evidence="2 3">
    <name type="scientific">Pseudomonas cuatrocienegasensis</name>
    <dbReference type="NCBI Taxonomy" id="543360"/>
    <lineage>
        <taxon>Bacteria</taxon>
        <taxon>Pseudomonadati</taxon>
        <taxon>Pseudomonadota</taxon>
        <taxon>Gammaproteobacteria</taxon>
        <taxon>Pseudomonadales</taxon>
        <taxon>Pseudomonadaceae</taxon>
        <taxon>Pseudomonas</taxon>
    </lineage>
</organism>